<dbReference type="EMBL" id="KZ821709">
    <property type="protein sequence ID" value="PYH80496.1"/>
    <property type="molecule type" value="Genomic_DNA"/>
</dbReference>
<feature type="non-terminal residue" evidence="1">
    <location>
        <position position="1"/>
    </location>
</feature>
<protein>
    <submittedName>
        <fullName evidence="1">Uncharacterized protein</fullName>
    </submittedName>
</protein>
<sequence>LINEAHQLSSIRMKFILTSRPDSYIFSNFDLIVPESHGWKQALQGAESPPHQEMSHHDIRMVLDHKLREVADHHHFGPDWPEKEKLDALVKKADGPWIYASTACGFICDKRAKKEWVKQCLDLLIKDDRHPHERLDGIYTDVLRDVLEVATPEE</sequence>
<name>A0A319C3F0_9EURO</name>
<proteinExistence type="predicted"/>
<organism evidence="1 2">
    <name type="scientific">Aspergillus uvarum CBS 121591</name>
    <dbReference type="NCBI Taxonomy" id="1448315"/>
    <lineage>
        <taxon>Eukaryota</taxon>
        <taxon>Fungi</taxon>
        <taxon>Dikarya</taxon>
        <taxon>Ascomycota</taxon>
        <taxon>Pezizomycotina</taxon>
        <taxon>Eurotiomycetes</taxon>
        <taxon>Eurotiomycetidae</taxon>
        <taxon>Eurotiales</taxon>
        <taxon>Aspergillaceae</taxon>
        <taxon>Aspergillus</taxon>
        <taxon>Aspergillus subgen. Circumdati</taxon>
    </lineage>
</organism>
<keyword evidence="2" id="KW-1185">Reference proteome</keyword>
<dbReference type="AlphaFoldDB" id="A0A319C3F0"/>
<dbReference type="Proteomes" id="UP000248340">
    <property type="component" value="Unassembled WGS sequence"/>
</dbReference>
<reference evidence="1 2" key="1">
    <citation type="submission" date="2016-12" db="EMBL/GenBank/DDBJ databases">
        <title>The genomes of Aspergillus section Nigri reveals drivers in fungal speciation.</title>
        <authorList>
            <consortium name="DOE Joint Genome Institute"/>
            <person name="Vesth T.C."/>
            <person name="Nybo J."/>
            <person name="Theobald S."/>
            <person name="Brandl J."/>
            <person name="Frisvad J.C."/>
            <person name="Nielsen K.F."/>
            <person name="Lyhne E.K."/>
            <person name="Kogle M.E."/>
            <person name="Kuo A."/>
            <person name="Riley R."/>
            <person name="Clum A."/>
            <person name="Nolan M."/>
            <person name="Lipzen A."/>
            <person name="Salamov A."/>
            <person name="Henrissat B."/>
            <person name="Wiebenga A."/>
            <person name="De Vries R.P."/>
            <person name="Grigoriev I.V."/>
            <person name="Mortensen U.H."/>
            <person name="Andersen M.R."/>
            <person name="Baker S.E."/>
        </authorList>
    </citation>
    <scope>NUCLEOTIDE SEQUENCE [LARGE SCALE GENOMIC DNA]</scope>
    <source>
        <strain evidence="1 2">CBS 121591</strain>
    </source>
</reference>
<evidence type="ECO:0000313" key="1">
    <source>
        <dbReference type="EMBL" id="PYH80496.1"/>
    </source>
</evidence>
<evidence type="ECO:0000313" key="2">
    <source>
        <dbReference type="Proteomes" id="UP000248340"/>
    </source>
</evidence>
<dbReference type="VEuPathDB" id="FungiDB:BO82DRAFT_286317"/>
<dbReference type="OrthoDB" id="674604at2759"/>
<dbReference type="GeneID" id="37134282"/>
<accession>A0A319C3F0</accession>
<dbReference type="RefSeq" id="XP_025490696.1">
    <property type="nucleotide sequence ID" value="XM_025631541.1"/>
</dbReference>
<gene>
    <name evidence="1" type="ORF">BO82DRAFT_286317</name>
</gene>